<dbReference type="Proteomes" id="UP000282028">
    <property type="component" value="Unassembled WGS sequence"/>
</dbReference>
<proteinExistence type="predicted"/>
<reference evidence="1 2" key="1">
    <citation type="submission" date="2018-10" db="EMBL/GenBank/DDBJ databases">
        <title>Phylogenomics of Brevibacillus.</title>
        <authorList>
            <person name="Dunlap C."/>
        </authorList>
    </citation>
    <scope>NUCLEOTIDE SEQUENCE [LARGE SCALE GENOMIC DNA]</scope>
    <source>
        <strain evidence="1 2">JCM 12215</strain>
    </source>
</reference>
<evidence type="ECO:0000313" key="1">
    <source>
        <dbReference type="EMBL" id="RNB75270.1"/>
    </source>
</evidence>
<evidence type="ECO:0000313" key="2">
    <source>
        <dbReference type="Proteomes" id="UP000282028"/>
    </source>
</evidence>
<protein>
    <submittedName>
        <fullName evidence="1">Uncharacterized protein</fullName>
    </submittedName>
</protein>
<sequence>MDKWLNKRVKMKEGPKKRGIVEYIDEQYIVVYFTFPRKERVIYPSKEAFLNKVEFIEEA</sequence>
<dbReference type="EMBL" id="RHHR01000010">
    <property type="protein sequence ID" value="RNB75270.1"/>
    <property type="molecule type" value="Genomic_DNA"/>
</dbReference>
<name>A0A3M8CHV4_9BACL</name>
<dbReference type="AlphaFoldDB" id="A0A3M8CHV4"/>
<dbReference type="OrthoDB" id="2469538at2"/>
<accession>A0A3M8CHV4</accession>
<organism evidence="1 2">
    <name type="scientific">Brevibacillus invocatus</name>
    <dbReference type="NCBI Taxonomy" id="173959"/>
    <lineage>
        <taxon>Bacteria</taxon>
        <taxon>Bacillati</taxon>
        <taxon>Bacillota</taxon>
        <taxon>Bacilli</taxon>
        <taxon>Bacillales</taxon>
        <taxon>Paenibacillaceae</taxon>
        <taxon>Brevibacillus</taxon>
    </lineage>
</organism>
<gene>
    <name evidence="1" type="ORF">EDM52_06685</name>
</gene>
<dbReference type="RefSeq" id="WP_057133962.1">
    <property type="nucleotide sequence ID" value="NZ_CBCSBE010000001.1"/>
</dbReference>
<keyword evidence="2" id="KW-1185">Reference proteome</keyword>
<comment type="caution">
    <text evidence="1">The sequence shown here is derived from an EMBL/GenBank/DDBJ whole genome shotgun (WGS) entry which is preliminary data.</text>
</comment>